<dbReference type="Gene3D" id="1.20.920.10">
    <property type="entry name" value="Bromodomain-like"/>
    <property type="match status" value="3"/>
</dbReference>
<feature type="compositionally biased region" description="Polar residues" evidence="10">
    <location>
        <begin position="105"/>
        <end position="134"/>
    </location>
</feature>
<dbReference type="PRINTS" id="PR00503">
    <property type="entry name" value="BROMODOMAIN"/>
</dbReference>
<dbReference type="PROSITE" id="PS50014">
    <property type="entry name" value="BROMODOMAIN_2"/>
    <property type="match status" value="3"/>
</dbReference>
<dbReference type="FunFam" id="3.30.40.10:FF:000007">
    <property type="entry name" value="Bromodomain containing 1, isoform CRA_b"/>
    <property type="match status" value="1"/>
</dbReference>
<dbReference type="GO" id="GO:0008270">
    <property type="term" value="F:zinc ion binding"/>
    <property type="evidence" value="ECO:0007669"/>
    <property type="project" value="UniProtKB-KW"/>
</dbReference>
<evidence type="ECO:0000256" key="1">
    <source>
        <dbReference type="ARBA" id="ARBA00004123"/>
    </source>
</evidence>
<comment type="subcellular location">
    <subcellularLocation>
        <location evidence="1">Nucleus</location>
    </subcellularLocation>
</comment>
<dbReference type="InterPro" id="IPR011011">
    <property type="entry name" value="Znf_FYVE_PHD"/>
</dbReference>
<feature type="domain" description="Bromo" evidence="11">
    <location>
        <begin position="655"/>
        <end position="725"/>
    </location>
</feature>
<keyword evidence="15" id="KW-1185">Reference proteome</keyword>
<dbReference type="InterPro" id="IPR034732">
    <property type="entry name" value="EPHD"/>
</dbReference>
<feature type="domain" description="PHD-type" evidence="13">
    <location>
        <begin position="368"/>
        <end position="485"/>
    </location>
</feature>
<dbReference type="OrthoDB" id="20839at2759"/>
<protein>
    <submittedName>
        <fullName evidence="14">Peregrin</fullName>
    </submittedName>
</protein>
<evidence type="ECO:0000256" key="5">
    <source>
        <dbReference type="ARBA" id="ARBA00022833"/>
    </source>
</evidence>
<dbReference type="Pfam" id="PF13831">
    <property type="entry name" value="PHD_2"/>
    <property type="match status" value="1"/>
</dbReference>
<feature type="domain" description="Bromo" evidence="11">
    <location>
        <begin position="800"/>
        <end position="870"/>
    </location>
</feature>
<feature type="compositionally biased region" description="Polar residues" evidence="10">
    <location>
        <begin position="188"/>
        <end position="207"/>
    </location>
</feature>
<feature type="region of interest" description="Disordered" evidence="10">
    <location>
        <begin position="76"/>
        <end position="207"/>
    </location>
</feature>
<sequence>MPGRRKTNRFSRYLQKRSSETKEETVKESSSSAAGNLQEGDEEDDNVGEGKVLLVIDGVKFCEDVLTDLDYLMSGEENENKVPEGRPSELLEQDVNPSLLAVPPSVSTPLKRSSPLSPTFQENVLKSTRSSRTPQQQQQGVESFPLVATPPKSDVVTRRKRKRLRISSETESEVQEEHSPAKKHRQSRNPIPTPKQTSQKVTVKPTSSDDTFALPVANFRILEDYKLSDAVPPDPDIYLTTTVMSKEDRCKDVQYELDEQDIAWLYDRNVWRAMFKLRPVAPEEMELLIDRFEKEIYYEMHNSGLMEAGEAEEDAVCCICLDGESDNWNQIIFCDLCNIPVHQDCYGVPFIPEGSYQCRRCSISPNLTVECIFCPNKEGAFKQTVDGRWAHVVCALWIPEVRFSNASLVEPVDDIDDIPASRWKLSCFLCKTKGVGACIQCLSQKTCYTAFHVTCGQAAGYGMKLEVNENTEVGVKLVPSCDKHTNPAERVLTMKKVEAIDRVMEEKRATARKCAKLMIRQERVNVVKELIQFHGRDAFVKRLKCYWKLKRDSRSGAPLLRNLELMWCETQYPPQPPPLCIRGPDGKLLVEDTMEYFVNCLKNYREDLTKIRTYAGVQKLYSVNFKEFIDVTCQIYALKLQSSNPIYHEVIKKLDKKDTRGIFSEPVLEEDAPDYFSVISQPMDLSTMEKKAKDGQYQNLYELEADFNLMIDNCITFNDETTMFHKTALKMREHGKKIFQDARNKSVKQLGLQELFNEPMPSNAREVSDEAKTETKVKLEESVSSSVLQPMLNDLLERLAKNDKQEIFSEPVDPDEVPEYNTIIKKPMDFSTMRNKINNQKYSSVEDLEADYFLMLDNCMQFNEDHTSYFKLAVKMKKLGERIFTDIKPQIPSLMHVVKDEIKVEKDEDLNEDPAFKQEHVEMQQNSKEHQIMVKVLKELIALDEQEIFTEPVSIEDVPDYLTIVQTPMDFSLMQKKQSSGEYSSLDDLEKDFNLMIDNCKLFNGNRTKYYKIAVVMKEAGDAIFINARENS</sequence>
<evidence type="ECO:0000313" key="14">
    <source>
        <dbReference type="EMBL" id="ODM98009.1"/>
    </source>
</evidence>
<dbReference type="InterPro" id="IPR019787">
    <property type="entry name" value="Znf_PHD-finger"/>
</dbReference>
<keyword evidence="7" id="KW-0539">Nucleus</keyword>
<dbReference type="Proteomes" id="UP000094527">
    <property type="component" value="Unassembled WGS sequence"/>
</dbReference>
<dbReference type="InterPro" id="IPR001487">
    <property type="entry name" value="Bromodomain"/>
</dbReference>
<feature type="domain" description="PHD-type" evidence="12">
    <location>
        <begin position="314"/>
        <end position="364"/>
    </location>
</feature>
<dbReference type="InterPro" id="IPR019786">
    <property type="entry name" value="Zinc_finger_PHD-type_CS"/>
</dbReference>
<dbReference type="Gene3D" id="3.30.40.10">
    <property type="entry name" value="Zinc/RING finger domain, C3HC4 (zinc finger)"/>
    <property type="match status" value="2"/>
</dbReference>
<keyword evidence="3" id="KW-0677">Repeat</keyword>
<dbReference type="SUPFAM" id="SSF57903">
    <property type="entry name" value="FYVE/PHD zinc finger"/>
    <property type="match status" value="1"/>
</dbReference>
<keyword evidence="2" id="KW-0479">Metal-binding</keyword>
<dbReference type="InterPro" id="IPR013083">
    <property type="entry name" value="Znf_RING/FYVE/PHD"/>
</dbReference>
<evidence type="ECO:0000259" key="12">
    <source>
        <dbReference type="PROSITE" id="PS50016"/>
    </source>
</evidence>
<dbReference type="PROSITE" id="PS50016">
    <property type="entry name" value="ZF_PHD_2"/>
    <property type="match status" value="1"/>
</dbReference>
<evidence type="ECO:0000313" key="15">
    <source>
        <dbReference type="Proteomes" id="UP000094527"/>
    </source>
</evidence>
<dbReference type="Pfam" id="PF10513">
    <property type="entry name" value="EPL1"/>
    <property type="match status" value="1"/>
</dbReference>
<evidence type="ECO:0000256" key="3">
    <source>
        <dbReference type="ARBA" id="ARBA00022737"/>
    </source>
</evidence>
<dbReference type="Pfam" id="PF13832">
    <property type="entry name" value="zf-HC5HC2H_2"/>
    <property type="match status" value="1"/>
</dbReference>
<dbReference type="InterPro" id="IPR019542">
    <property type="entry name" value="Enhancer_polycomb-like_N"/>
</dbReference>
<evidence type="ECO:0000256" key="6">
    <source>
        <dbReference type="ARBA" id="ARBA00023117"/>
    </source>
</evidence>
<feature type="domain" description="Bromo" evidence="11">
    <location>
        <begin position="941"/>
        <end position="1011"/>
    </location>
</feature>
<evidence type="ECO:0000259" key="13">
    <source>
        <dbReference type="PROSITE" id="PS51805"/>
    </source>
</evidence>
<organism evidence="14 15">
    <name type="scientific">Orchesella cincta</name>
    <name type="common">Springtail</name>
    <name type="synonym">Podura cincta</name>
    <dbReference type="NCBI Taxonomy" id="48709"/>
    <lineage>
        <taxon>Eukaryota</taxon>
        <taxon>Metazoa</taxon>
        <taxon>Ecdysozoa</taxon>
        <taxon>Arthropoda</taxon>
        <taxon>Hexapoda</taxon>
        <taxon>Collembola</taxon>
        <taxon>Entomobryomorpha</taxon>
        <taxon>Entomobryoidea</taxon>
        <taxon>Orchesellidae</taxon>
        <taxon>Orchesellinae</taxon>
        <taxon>Orchesella</taxon>
    </lineage>
</organism>
<evidence type="ECO:0000256" key="9">
    <source>
        <dbReference type="PROSITE-ProRule" id="PRU00146"/>
    </source>
</evidence>
<dbReference type="PROSITE" id="PS01359">
    <property type="entry name" value="ZF_PHD_1"/>
    <property type="match status" value="1"/>
</dbReference>
<dbReference type="SMART" id="SM00249">
    <property type="entry name" value="PHD"/>
    <property type="match status" value="2"/>
</dbReference>
<dbReference type="PANTHER" id="PTHR13793:SF107">
    <property type="entry name" value="BROMODOMAIN-CONTAINING PROTEIN HOMOLOG"/>
    <property type="match status" value="1"/>
</dbReference>
<keyword evidence="5" id="KW-0862">Zinc</keyword>
<evidence type="ECO:0000256" key="8">
    <source>
        <dbReference type="PROSITE-ProRule" id="PRU00035"/>
    </source>
</evidence>
<dbReference type="AlphaFoldDB" id="A0A1D2MY94"/>
<feature type="region of interest" description="Disordered" evidence="10">
    <location>
        <begin position="1"/>
        <end position="48"/>
    </location>
</feature>
<dbReference type="Pfam" id="PF00439">
    <property type="entry name" value="Bromodomain"/>
    <property type="match status" value="3"/>
</dbReference>
<dbReference type="GO" id="GO:0005634">
    <property type="term" value="C:nucleus"/>
    <property type="evidence" value="ECO:0007669"/>
    <property type="project" value="UniProtKB-SubCell"/>
</dbReference>
<dbReference type="PANTHER" id="PTHR13793">
    <property type="entry name" value="PHD FINGER PROTEINS"/>
    <property type="match status" value="1"/>
</dbReference>
<dbReference type="SMART" id="SM00297">
    <property type="entry name" value="BROMO"/>
    <property type="match status" value="3"/>
</dbReference>
<dbReference type="SUPFAM" id="SSF47370">
    <property type="entry name" value="Bromodomain"/>
    <property type="match status" value="3"/>
</dbReference>
<keyword evidence="6 8" id="KW-0103">Bromodomain</keyword>
<dbReference type="InterPro" id="IPR036427">
    <property type="entry name" value="Bromodomain-like_sf"/>
</dbReference>
<reference evidence="14 15" key="1">
    <citation type="journal article" date="2016" name="Genome Biol. Evol.">
        <title>Gene Family Evolution Reflects Adaptation to Soil Environmental Stressors in the Genome of the Collembolan Orchesella cincta.</title>
        <authorList>
            <person name="Faddeeva-Vakhrusheva A."/>
            <person name="Derks M.F."/>
            <person name="Anvar S.Y."/>
            <person name="Agamennone V."/>
            <person name="Suring W."/>
            <person name="Smit S."/>
            <person name="van Straalen N.M."/>
            <person name="Roelofs D."/>
        </authorList>
    </citation>
    <scope>NUCLEOTIDE SEQUENCE [LARGE SCALE GENOMIC DNA]</scope>
    <source>
        <tissue evidence="14">Mixed pool</tissue>
    </source>
</reference>
<dbReference type="GO" id="GO:0006357">
    <property type="term" value="P:regulation of transcription by RNA polymerase II"/>
    <property type="evidence" value="ECO:0007669"/>
    <property type="project" value="TreeGrafter"/>
</dbReference>
<dbReference type="PROSITE" id="PS51805">
    <property type="entry name" value="EPHD"/>
    <property type="match status" value="1"/>
</dbReference>
<dbReference type="InterPro" id="IPR050701">
    <property type="entry name" value="Histone_Mod_Regulator"/>
</dbReference>
<dbReference type="STRING" id="48709.A0A1D2MY94"/>
<keyword evidence="4 9" id="KW-0863">Zinc-finger</keyword>
<evidence type="ECO:0000256" key="7">
    <source>
        <dbReference type="ARBA" id="ARBA00023242"/>
    </source>
</evidence>
<evidence type="ECO:0000256" key="4">
    <source>
        <dbReference type="ARBA" id="ARBA00022771"/>
    </source>
</evidence>
<dbReference type="EMBL" id="LJIJ01000389">
    <property type="protein sequence ID" value="ODM98009.1"/>
    <property type="molecule type" value="Genomic_DNA"/>
</dbReference>
<gene>
    <name evidence="14" type="ORF">Ocin01_08671</name>
</gene>
<feature type="compositionally biased region" description="Basic and acidic residues" evidence="10">
    <location>
        <begin position="78"/>
        <end position="89"/>
    </location>
</feature>
<accession>A0A1D2MY94</accession>
<evidence type="ECO:0000259" key="11">
    <source>
        <dbReference type="PROSITE" id="PS50014"/>
    </source>
</evidence>
<feature type="compositionally biased region" description="Basic and acidic residues" evidence="10">
    <location>
        <begin position="17"/>
        <end position="27"/>
    </location>
</feature>
<name>A0A1D2MY94_ORCCI</name>
<dbReference type="InterPro" id="IPR001965">
    <property type="entry name" value="Znf_PHD"/>
</dbReference>
<proteinExistence type="predicted"/>
<dbReference type="CDD" id="cd15492">
    <property type="entry name" value="PHD_BRPF_JADE_like"/>
    <property type="match status" value="1"/>
</dbReference>
<comment type="caution">
    <text evidence="14">The sequence shown here is derived from an EMBL/GenBank/DDBJ whole genome shotgun (WGS) entry which is preliminary data.</text>
</comment>
<evidence type="ECO:0000256" key="2">
    <source>
        <dbReference type="ARBA" id="ARBA00022723"/>
    </source>
</evidence>
<evidence type="ECO:0000256" key="10">
    <source>
        <dbReference type="SAM" id="MobiDB-lite"/>
    </source>
</evidence>